<organism evidence="3 4">
    <name type="scientific">Cardamine amara subsp. amara</name>
    <dbReference type="NCBI Taxonomy" id="228776"/>
    <lineage>
        <taxon>Eukaryota</taxon>
        <taxon>Viridiplantae</taxon>
        <taxon>Streptophyta</taxon>
        <taxon>Embryophyta</taxon>
        <taxon>Tracheophyta</taxon>
        <taxon>Spermatophyta</taxon>
        <taxon>Magnoliopsida</taxon>
        <taxon>eudicotyledons</taxon>
        <taxon>Gunneridae</taxon>
        <taxon>Pentapetalae</taxon>
        <taxon>rosids</taxon>
        <taxon>malvids</taxon>
        <taxon>Brassicales</taxon>
        <taxon>Brassicaceae</taxon>
        <taxon>Cardamineae</taxon>
        <taxon>Cardamine</taxon>
    </lineage>
</organism>
<evidence type="ECO:0000313" key="3">
    <source>
        <dbReference type="EMBL" id="KAL1222736.1"/>
    </source>
</evidence>
<dbReference type="Proteomes" id="UP001558713">
    <property type="component" value="Unassembled WGS sequence"/>
</dbReference>
<evidence type="ECO:0000256" key="1">
    <source>
        <dbReference type="SAM" id="MobiDB-lite"/>
    </source>
</evidence>
<proteinExistence type="predicted"/>
<sequence>MARFIVTVLLFTLAISVASSKPENDIIPENHTPLSAKPNPDSTNPTLPGSDEVTIPLNFVKFHPINRHFPRRPLTTSRFNRRPCHHHRHKLWGRGLQISYGNDMIFSGKEEKPTGTDHLSNAFVMDIPTIKILVGPFLEEEEDDGSKKITVKLVKRKEEGEDRKDYYKSMFTTKIRKILNHVV</sequence>
<comment type="caution">
    <text evidence="3">The sequence shown here is derived from an EMBL/GenBank/DDBJ whole genome shotgun (WGS) entry which is preliminary data.</text>
</comment>
<keyword evidence="4" id="KW-1185">Reference proteome</keyword>
<evidence type="ECO:0000313" key="4">
    <source>
        <dbReference type="Proteomes" id="UP001558713"/>
    </source>
</evidence>
<dbReference type="AlphaFoldDB" id="A0ABD1C0E2"/>
<protein>
    <submittedName>
        <fullName evidence="3">Uncharacterized protein</fullName>
    </submittedName>
</protein>
<dbReference type="EMBL" id="JBANAX010000091">
    <property type="protein sequence ID" value="KAL1222736.1"/>
    <property type="molecule type" value="Genomic_DNA"/>
</dbReference>
<keyword evidence="2" id="KW-0732">Signal</keyword>
<feature type="chain" id="PRO_5044784698" evidence="2">
    <location>
        <begin position="21"/>
        <end position="183"/>
    </location>
</feature>
<gene>
    <name evidence="3" type="ORF">V5N11_002427</name>
</gene>
<evidence type="ECO:0000256" key="2">
    <source>
        <dbReference type="SAM" id="SignalP"/>
    </source>
</evidence>
<feature type="signal peptide" evidence="2">
    <location>
        <begin position="1"/>
        <end position="20"/>
    </location>
</feature>
<reference evidence="3 4" key="1">
    <citation type="submission" date="2024-04" db="EMBL/GenBank/DDBJ databases">
        <title>Genome assembly C_amara_ONT_v2.</title>
        <authorList>
            <person name="Yant L."/>
            <person name="Moore C."/>
            <person name="Slenker M."/>
        </authorList>
    </citation>
    <scope>NUCLEOTIDE SEQUENCE [LARGE SCALE GENOMIC DNA]</scope>
    <source>
        <tissue evidence="3">Leaf</tissue>
    </source>
</reference>
<feature type="region of interest" description="Disordered" evidence="1">
    <location>
        <begin position="24"/>
        <end position="50"/>
    </location>
</feature>
<accession>A0ABD1C0E2</accession>
<name>A0ABD1C0E2_CARAN</name>